<keyword evidence="1" id="KW-1133">Transmembrane helix</keyword>
<dbReference type="Proteomes" id="UP000830454">
    <property type="component" value="Chromosome"/>
</dbReference>
<accession>A0ABY4HIZ3</accession>
<reference evidence="2" key="1">
    <citation type="submission" date="2021-12" db="EMBL/GenBank/DDBJ databases">
        <authorList>
            <person name="Cha I.-T."/>
            <person name="Lee K.-E."/>
            <person name="Park S.-J."/>
        </authorList>
    </citation>
    <scope>NUCLEOTIDE SEQUENCE</scope>
    <source>
        <strain evidence="2">YSM-43</strain>
    </source>
</reference>
<proteinExistence type="predicted"/>
<dbReference type="EMBL" id="CP090145">
    <property type="protein sequence ID" value="UOX32802.1"/>
    <property type="molecule type" value="Genomic_DNA"/>
</dbReference>
<protein>
    <recommendedName>
        <fullName evidence="4">Signal transducing protein</fullName>
    </recommendedName>
</protein>
<keyword evidence="1" id="KW-0812">Transmembrane</keyword>
<reference evidence="2" key="2">
    <citation type="submission" date="2022-04" db="EMBL/GenBank/DDBJ databases">
        <title>Complete Genome Sequence of Flavobacterium sediminilitoris YSM-43, Isolated from a Tidal Sediment.</title>
        <authorList>
            <person name="Lee P.A."/>
        </authorList>
    </citation>
    <scope>NUCLEOTIDE SEQUENCE</scope>
    <source>
        <strain evidence="2">YSM-43</strain>
    </source>
</reference>
<sequence>MEFVTYRKYPNQESAIYVVNLLKKNDIANEFIENKSTLDANFSSSLLDEFEVKIAQEDFVKADEIIVKDSEEYLKTLPQDYYLYSFSNEELKEIIEKRDEWNDLDYTLAINLLKSRGVEITEQEILEVKNKRIEELRKPEKRSTIWINVGYCSAILGGFLGFVIGYLLLTQKKTLPNGERIFAHTLEDRKHGKKILYFGMFFFMFYIFYYFVV</sequence>
<keyword evidence="1" id="KW-0472">Membrane</keyword>
<evidence type="ECO:0000256" key="1">
    <source>
        <dbReference type="SAM" id="Phobius"/>
    </source>
</evidence>
<dbReference type="RefSeq" id="WP_045966739.1">
    <property type="nucleotide sequence ID" value="NZ_CP090145.1"/>
</dbReference>
<keyword evidence="3" id="KW-1185">Reference proteome</keyword>
<evidence type="ECO:0000313" key="2">
    <source>
        <dbReference type="EMBL" id="UOX32802.1"/>
    </source>
</evidence>
<organism evidence="2 3">
    <name type="scientific">Flavobacterium sediminilitoris</name>
    <dbReference type="NCBI Taxonomy" id="2024526"/>
    <lineage>
        <taxon>Bacteria</taxon>
        <taxon>Pseudomonadati</taxon>
        <taxon>Bacteroidota</taxon>
        <taxon>Flavobacteriia</taxon>
        <taxon>Flavobacteriales</taxon>
        <taxon>Flavobacteriaceae</taxon>
        <taxon>Flavobacterium</taxon>
    </lineage>
</organism>
<gene>
    <name evidence="2" type="ORF">LXD69_12220</name>
</gene>
<feature type="transmembrane region" description="Helical" evidence="1">
    <location>
        <begin position="195"/>
        <end position="212"/>
    </location>
</feature>
<evidence type="ECO:0008006" key="4">
    <source>
        <dbReference type="Google" id="ProtNLM"/>
    </source>
</evidence>
<evidence type="ECO:0000313" key="3">
    <source>
        <dbReference type="Proteomes" id="UP000830454"/>
    </source>
</evidence>
<feature type="transmembrane region" description="Helical" evidence="1">
    <location>
        <begin position="145"/>
        <end position="169"/>
    </location>
</feature>
<name>A0ABY4HIZ3_9FLAO</name>